<comment type="caution">
    <text evidence="11">The sequence shown here is derived from an EMBL/GenBank/DDBJ whole genome shotgun (WGS) entry which is preliminary data.</text>
</comment>
<evidence type="ECO:0000256" key="7">
    <source>
        <dbReference type="ARBA" id="ARBA00023136"/>
    </source>
</evidence>
<dbReference type="InterPro" id="IPR012160">
    <property type="entry name" value="LtaS-like"/>
</dbReference>
<keyword evidence="4 8" id="KW-1003">Cell membrane</keyword>
<dbReference type="SUPFAM" id="SSF53649">
    <property type="entry name" value="Alkaline phosphatase-like"/>
    <property type="match status" value="1"/>
</dbReference>
<comment type="subcellular location">
    <subcellularLocation>
        <location evidence="1">Cell membrane</location>
        <topology evidence="1">Multi-pass membrane protein</topology>
    </subcellularLocation>
</comment>
<dbReference type="Gene3D" id="3.40.720.10">
    <property type="entry name" value="Alkaline Phosphatase, subunit A"/>
    <property type="match status" value="1"/>
</dbReference>
<evidence type="ECO:0000256" key="9">
    <source>
        <dbReference type="SAM" id="Phobius"/>
    </source>
</evidence>
<reference evidence="11 12" key="1">
    <citation type="submission" date="2020-01" db="EMBL/GenBank/DDBJ databases">
        <title>Paenibacillus soybeanensis sp. nov. isolated from the nodules of soybean (Glycine max(L.) Merr).</title>
        <authorList>
            <person name="Wang H."/>
        </authorList>
    </citation>
    <scope>NUCLEOTIDE SEQUENCE [LARGE SCALE GENOMIC DNA]</scope>
    <source>
        <strain evidence="11 12">T1</strain>
    </source>
</reference>
<evidence type="ECO:0000259" key="10">
    <source>
        <dbReference type="Pfam" id="PF00884"/>
    </source>
</evidence>
<dbReference type="PANTHER" id="PTHR47371:SF3">
    <property type="entry name" value="PHOSPHOGLYCEROL TRANSFERASE I"/>
    <property type="match status" value="1"/>
</dbReference>
<keyword evidence="6 9" id="KW-1133">Transmembrane helix</keyword>
<evidence type="ECO:0000256" key="5">
    <source>
        <dbReference type="ARBA" id="ARBA00022692"/>
    </source>
</evidence>
<comment type="similarity">
    <text evidence="3 8">Belongs to the LTA synthase family.</text>
</comment>
<keyword evidence="12" id="KW-1185">Reference proteome</keyword>
<feature type="transmembrane region" description="Helical" evidence="9">
    <location>
        <begin position="37"/>
        <end position="58"/>
    </location>
</feature>
<evidence type="ECO:0000256" key="8">
    <source>
        <dbReference type="PIRNR" id="PIRNR005091"/>
    </source>
</evidence>
<dbReference type="Pfam" id="PF00884">
    <property type="entry name" value="Sulfatase"/>
    <property type="match status" value="1"/>
</dbReference>
<protein>
    <submittedName>
        <fullName evidence="11">Sulfatase-like hydrolase/transferase</fullName>
    </submittedName>
</protein>
<dbReference type="InterPro" id="IPR017850">
    <property type="entry name" value="Alkaline_phosphatase_core_sf"/>
</dbReference>
<dbReference type="CDD" id="cd16015">
    <property type="entry name" value="LTA_synthase"/>
    <property type="match status" value="1"/>
</dbReference>
<dbReference type="Proteomes" id="UP000665561">
    <property type="component" value="Unassembled WGS sequence"/>
</dbReference>
<sequence>MKRMFWSKLLSRRFLLFTLLLLIKGSLVMYVVFDIGFSWETLVTELPFIWIVFCFIELVARKRKVVYYLVSNLLITLLYFTVVIYYKYYGVIVTYHALHQADKVTKVGESTYSLLDPYYLLFFIDIVVLGVIHFWPKKNAGYASSYDPGSVHKRLLPRRRASLYAMIVASLALCVFNVWPNRASMNENKQAEDMGILNYEVYTLLSDSTEKQEVVDMSDITQAKIDELKGFQTPAAPKLFGAAKGKNLIILQMESFQDFLIGLKIDGQEVTPNLNKLMNETFHYDRFYTMAGQGTTSDAEYVVNTSLYVPHHEAATDKYVEKALPSLPKLLHANGYDTATFHTNEVHFWNRNELYASIGWDKYYDQHFYGDDDHIAFGASDEILYAKTIPELQRMDQADKPFYAQVISMSAHHPYKIPESKYKMTLPENMEGTLVGNYIHAQNYADYALGAFIQGLKDTGLWDDSIVVMYGDHQGLPIYSLSGDEKDMLKNMLGHDYGYPDMFRIPLILSVPGVTYPSVQHDVGGQIDILPTVANLLGVSTANQIHFGQDLFNESSNLLPMRHFLPTGSFITDESVFVPGKGFEDGTNFPLPGETQTTPATDSQYERALKLLNLADSYVSHLPLKEGTAVSATP</sequence>
<evidence type="ECO:0000313" key="11">
    <source>
        <dbReference type="EMBL" id="NBD22934.1"/>
    </source>
</evidence>
<keyword evidence="7 8" id="KW-0472">Membrane</keyword>
<dbReference type="InterPro" id="IPR000917">
    <property type="entry name" value="Sulfatase_N"/>
</dbReference>
<accession>A0ABW9XKE3</accession>
<dbReference type="Gene3D" id="3.30.1120.170">
    <property type="match status" value="1"/>
</dbReference>
<organism evidence="11 12">
    <name type="scientific">Paenibacillus glycinis</name>
    <dbReference type="NCBI Taxonomy" id="2697035"/>
    <lineage>
        <taxon>Bacteria</taxon>
        <taxon>Bacillati</taxon>
        <taxon>Bacillota</taxon>
        <taxon>Bacilli</taxon>
        <taxon>Bacillales</taxon>
        <taxon>Paenibacillaceae</taxon>
        <taxon>Paenibacillus</taxon>
    </lineage>
</organism>
<dbReference type="EMBL" id="JAAAMV010000001">
    <property type="protein sequence ID" value="NBD22934.1"/>
    <property type="molecule type" value="Genomic_DNA"/>
</dbReference>
<gene>
    <name evidence="11" type="ORF">GT019_03510</name>
</gene>
<feature type="transmembrane region" description="Helical" evidence="9">
    <location>
        <begin position="65"/>
        <end position="86"/>
    </location>
</feature>
<keyword evidence="5 9" id="KW-0812">Transmembrane</keyword>
<dbReference type="InterPro" id="IPR050448">
    <property type="entry name" value="OpgB/LTA_synthase_biosynth"/>
</dbReference>
<feature type="transmembrane region" description="Helical" evidence="9">
    <location>
        <begin position="161"/>
        <end position="179"/>
    </location>
</feature>
<evidence type="ECO:0000313" key="12">
    <source>
        <dbReference type="Proteomes" id="UP000665561"/>
    </source>
</evidence>
<feature type="domain" description="Sulfatase N-terminal" evidence="10">
    <location>
        <begin position="246"/>
        <end position="539"/>
    </location>
</feature>
<evidence type="ECO:0000256" key="3">
    <source>
        <dbReference type="ARBA" id="ARBA00009983"/>
    </source>
</evidence>
<feature type="transmembrane region" description="Helical" evidence="9">
    <location>
        <begin position="118"/>
        <end position="135"/>
    </location>
</feature>
<evidence type="ECO:0000256" key="6">
    <source>
        <dbReference type="ARBA" id="ARBA00022989"/>
    </source>
</evidence>
<evidence type="ECO:0000256" key="2">
    <source>
        <dbReference type="ARBA" id="ARBA00004936"/>
    </source>
</evidence>
<dbReference type="PANTHER" id="PTHR47371">
    <property type="entry name" value="LIPOTEICHOIC ACID SYNTHASE"/>
    <property type="match status" value="1"/>
</dbReference>
<comment type="pathway">
    <text evidence="2">Cell wall biogenesis; lipoteichoic acid biosynthesis.</text>
</comment>
<dbReference type="PIRSF" id="PIRSF005091">
    <property type="entry name" value="Mmb_sulf_HI1246"/>
    <property type="match status" value="1"/>
</dbReference>
<name>A0ABW9XKE3_9BACL</name>
<evidence type="ECO:0000256" key="4">
    <source>
        <dbReference type="ARBA" id="ARBA00022475"/>
    </source>
</evidence>
<evidence type="ECO:0000256" key="1">
    <source>
        <dbReference type="ARBA" id="ARBA00004651"/>
    </source>
</evidence>
<proteinExistence type="inferred from homology"/>